<reference evidence="1" key="1">
    <citation type="submission" date="2023-07" db="EMBL/GenBank/DDBJ databases">
        <title>Chromosome-level genome assembly of Artemia franciscana.</title>
        <authorList>
            <person name="Jo E."/>
        </authorList>
    </citation>
    <scope>NUCLEOTIDE SEQUENCE</scope>
    <source>
        <tissue evidence="1">Whole body</tissue>
    </source>
</reference>
<proteinExistence type="predicted"/>
<dbReference type="AlphaFoldDB" id="A0AA88I5Z6"/>
<dbReference type="EMBL" id="JAVRJZ010000007">
    <property type="protein sequence ID" value="KAK2720501.1"/>
    <property type="molecule type" value="Genomic_DNA"/>
</dbReference>
<sequence>NVQLRSWNNLSRQSIKISQNLCSTPIYTDHSNKCCPKENSRGYGTAWNQTE</sequence>
<evidence type="ECO:0000313" key="1">
    <source>
        <dbReference type="EMBL" id="KAK2720501.1"/>
    </source>
</evidence>
<evidence type="ECO:0000313" key="2">
    <source>
        <dbReference type="Proteomes" id="UP001187531"/>
    </source>
</evidence>
<dbReference type="Proteomes" id="UP001187531">
    <property type="component" value="Unassembled WGS sequence"/>
</dbReference>
<organism evidence="1 2">
    <name type="scientific">Artemia franciscana</name>
    <name type="common">Brine shrimp</name>
    <name type="synonym">Artemia sanfranciscana</name>
    <dbReference type="NCBI Taxonomy" id="6661"/>
    <lineage>
        <taxon>Eukaryota</taxon>
        <taxon>Metazoa</taxon>
        <taxon>Ecdysozoa</taxon>
        <taxon>Arthropoda</taxon>
        <taxon>Crustacea</taxon>
        <taxon>Branchiopoda</taxon>
        <taxon>Anostraca</taxon>
        <taxon>Artemiidae</taxon>
        <taxon>Artemia</taxon>
    </lineage>
</organism>
<accession>A0AA88I5Z6</accession>
<comment type="caution">
    <text evidence="1">The sequence shown here is derived from an EMBL/GenBank/DDBJ whole genome shotgun (WGS) entry which is preliminary data.</text>
</comment>
<protein>
    <submittedName>
        <fullName evidence="1">Uncharacterized protein</fullName>
    </submittedName>
</protein>
<feature type="non-terminal residue" evidence="1">
    <location>
        <position position="1"/>
    </location>
</feature>
<feature type="non-terminal residue" evidence="1">
    <location>
        <position position="51"/>
    </location>
</feature>
<gene>
    <name evidence="1" type="ORF">QYM36_004398</name>
</gene>
<name>A0AA88I5Z6_ARTSF</name>
<keyword evidence="2" id="KW-1185">Reference proteome</keyword>